<protein>
    <recommendedName>
        <fullName evidence="3">DUF4283 domain-containing protein</fullName>
    </recommendedName>
</protein>
<reference evidence="1" key="2">
    <citation type="submission" date="2021-03" db="UniProtKB">
        <authorList>
            <consortium name="EnsemblPlants"/>
        </authorList>
    </citation>
    <scope>IDENTIFICATION</scope>
</reference>
<dbReference type="OMA" id="WIILIMC"/>
<dbReference type="Proteomes" id="UP000596660">
    <property type="component" value="Unplaced"/>
</dbReference>
<keyword evidence="2" id="KW-1185">Reference proteome</keyword>
<evidence type="ECO:0000313" key="2">
    <source>
        <dbReference type="Proteomes" id="UP000596660"/>
    </source>
</evidence>
<evidence type="ECO:0008006" key="3">
    <source>
        <dbReference type="Google" id="ProtNLM"/>
    </source>
</evidence>
<reference evidence="1" key="1">
    <citation type="journal article" date="2017" name="Nature">
        <title>The genome of Chenopodium quinoa.</title>
        <authorList>
            <person name="Jarvis D.E."/>
            <person name="Ho Y.S."/>
            <person name="Lightfoot D.J."/>
            <person name="Schmoeckel S.M."/>
            <person name="Li B."/>
            <person name="Borm T.J.A."/>
            <person name="Ohyanagi H."/>
            <person name="Mineta K."/>
            <person name="Michell C.T."/>
            <person name="Saber N."/>
            <person name="Kharbatia N.M."/>
            <person name="Rupper R.R."/>
            <person name="Sharp A.R."/>
            <person name="Dally N."/>
            <person name="Boughton B.A."/>
            <person name="Woo Y.H."/>
            <person name="Gao G."/>
            <person name="Schijlen E.G.W.M."/>
            <person name="Guo X."/>
            <person name="Momin A.A."/>
            <person name="Negrao S."/>
            <person name="Al-Babili S."/>
            <person name="Gehring C."/>
            <person name="Roessner U."/>
            <person name="Jung C."/>
            <person name="Murphy K."/>
            <person name="Arold S.T."/>
            <person name="Gojobori T."/>
            <person name="van der Linden C.G."/>
            <person name="van Loo E.N."/>
            <person name="Jellen E.N."/>
            <person name="Maughan P.J."/>
            <person name="Tester M."/>
        </authorList>
    </citation>
    <scope>NUCLEOTIDE SEQUENCE [LARGE SCALE GENOMIC DNA]</scope>
    <source>
        <strain evidence="1">cv. PI 614886</strain>
    </source>
</reference>
<dbReference type="EnsemblPlants" id="AUR62037255-RA">
    <property type="protein sequence ID" value="AUR62037255-RA:cds"/>
    <property type="gene ID" value="AUR62037255"/>
</dbReference>
<dbReference type="AlphaFoldDB" id="A0A803MYH5"/>
<name>A0A803MYH5_CHEQI</name>
<evidence type="ECO:0000313" key="1">
    <source>
        <dbReference type="EnsemblPlants" id="AUR62037255-RA:cds"/>
    </source>
</evidence>
<sequence length="198" mass="22949">MDKKPVCLKQWEDGMELNVSDLTKFSVWVQLQGLPLKYWGKGCLEKIVGLIGKPILSDNATQTRERVSYVRYLIEVDIKQQFPDHIEFYDERGDLFHQDIIWEWKPIFCNDCGGVGYRTDLCPNKRVKKVWRKKEIQNAGKVAEVIGVDLSDNPVPKETAMDLVLERVLWIILIMCILQLRMGEEEALLLEPLLGVME</sequence>
<dbReference type="PANTHER" id="PTHR33233">
    <property type="entry name" value="ENDONUCLEASE/EXONUCLEASE/PHOSPHATASE"/>
    <property type="match status" value="1"/>
</dbReference>
<proteinExistence type="predicted"/>
<organism evidence="1 2">
    <name type="scientific">Chenopodium quinoa</name>
    <name type="common">Quinoa</name>
    <dbReference type="NCBI Taxonomy" id="63459"/>
    <lineage>
        <taxon>Eukaryota</taxon>
        <taxon>Viridiplantae</taxon>
        <taxon>Streptophyta</taxon>
        <taxon>Embryophyta</taxon>
        <taxon>Tracheophyta</taxon>
        <taxon>Spermatophyta</taxon>
        <taxon>Magnoliopsida</taxon>
        <taxon>eudicotyledons</taxon>
        <taxon>Gunneridae</taxon>
        <taxon>Pentapetalae</taxon>
        <taxon>Caryophyllales</taxon>
        <taxon>Chenopodiaceae</taxon>
        <taxon>Chenopodioideae</taxon>
        <taxon>Atripliceae</taxon>
        <taxon>Chenopodium</taxon>
    </lineage>
</organism>
<accession>A0A803MYH5</accession>
<dbReference type="PANTHER" id="PTHR33233:SF17">
    <property type="entry name" value="DUF4283 DOMAIN-CONTAINING PROTEIN"/>
    <property type="match status" value="1"/>
</dbReference>
<dbReference type="Gramene" id="AUR62037255-RA">
    <property type="protein sequence ID" value="AUR62037255-RA:cds"/>
    <property type="gene ID" value="AUR62037255"/>
</dbReference>